<dbReference type="OrthoDB" id="384721at2"/>
<reference evidence="2 3" key="1">
    <citation type="submission" date="2016-10" db="EMBL/GenBank/DDBJ databases">
        <authorList>
            <person name="de Groot N.N."/>
        </authorList>
    </citation>
    <scope>NUCLEOTIDE SEQUENCE [LARGE SCALE GENOMIC DNA]</scope>
    <source>
        <strain evidence="2 3">DSM 18978</strain>
    </source>
</reference>
<dbReference type="Pfam" id="PF03009">
    <property type="entry name" value="GDPD"/>
    <property type="match status" value="1"/>
</dbReference>
<dbReference type="CDD" id="cd08563">
    <property type="entry name" value="GDPD_TtGDE_like"/>
    <property type="match status" value="1"/>
</dbReference>
<dbReference type="EMBL" id="FMUS01000020">
    <property type="protein sequence ID" value="SCY89713.1"/>
    <property type="molecule type" value="Genomic_DNA"/>
</dbReference>
<dbReference type="STRING" id="1120976.SAMN03080606_02946"/>
<sequence length="234" mass="26633">MLVIGHRGASAHGPENTIAAFKMALEKGCSGIELDVQLSKDEEVIVFHDYVVDRTTNGSGYVKDMTLKELKSLDTGTWFDESFVGERIPTLEEVLQAIPKGVLINIEIKNLLIHQGKIEKKVLDLVIKYDRMKDVIISSFDHYVLKNIRDLNKEIKIGLLIYANIIEPWSYIRIHNLDVYSIHPTEEYLSKGFVKDAHAHGYKVFSYTINCPDRAKEAYEMGVDAIFSNYPEII</sequence>
<dbReference type="PROSITE" id="PS50007">
    <property type="entry name" value="PIPLC_X_DOMAIN"/>
    <property type="match status" value="1"/>
</dbReference>
<dbReference type="InterPro" id="IPR017946">
    <property type="entry name" value="PLC-like_Pdiesterase_TIM-brl"/>
</dbReference>
<keyword evidence="3" id="KW-1185">Reference proteome</keyword>
<dbReference type="Gene3D" id="3.20.20.190">
    <property type="entry name" value="Phosphatidylinositol (PI) phosphodiesterase"/>
    <property type="match status" value="1"/>
</dbReference>
<dbReference type="PANTHER" id="PTHR46211">
    <property type="entry name" value="GLYCEROPHOSPHORYL DIESTER PHOSPHODIESTERASE"/>
    <property type="match status" value="1"/>
</dbReference>
<gene>
    <name evidence="2" type="ORF">SAMN03080606_02946</name>
</gene>
<dbReference type="InterPro" id="IPR030395">
    <property type="entry name" value="GP_PDE_dom"/>
</dbReference>
<protein>
    <submittedName>
        <fullName evidence="2">Glycerophosphoryl diester phosphodiesterase</fullName>
    </submittedName>
</protein>
<dbReference type="GO" id="GO:0006629">
    <property type="term" value="P:lipid metabolic process"/>
    <property type="evidence" value="ECO:0007669"/>
    <property type="project" value="InterPro"/>
</dbReference>
<dbReference type="RefSeq" id="WP_091545152.1">
    <property type="nucleotide sequence ID" value="NZ_FMUS01000020.1"/>
</dbReference>
<dbReference type="GO" id="GO:0008081">
    <property type="term" value="F:phosphoric diester hydrolase activity"/>
    <property type="evidence" value="ECO:0007669"/>
    <property type="project" value="InterPro"/>
</dbReference>
<evidence type="ECO:0000259" key="1">
    <source>
        <dbReference type="PROSITE" id="PS51704"/>
    </source>
</evidence>
<name>A0A1G5JMX0_9FIRM</name>
<evidence type="ECO:0000313" key="3">
    <source>
        <dbReference type="Proteomes" id="UP000198636"/>
    </source>
</evidence>
<organism evidence="2 3">
    <name type="scientific">Alkaliphilus peptidifermentans DSM 18978</name>
    <dbReference type="NCBI Taxonomy" id="1120976"/>
    <lineage>
        <taxon>Bacteria</taxon>
        <taxon>Bacillati</taxon>
        <taxon>Bacillota</taxon>
        <taxon>Clostridia</taxon>
        <taxon>Peptostreptococcales</taxon>
        <taxon>Natronincolaceae</taxon>
        <taxon>Alkaliphilus</taxon>
    </lineage>
</organism>
<feature type="domain" description="GP-PDE" evidence="1">
    <location>
        <begin position="1"/>
        <end position="234"/>
    </location>
</feature>
<evidence type="ECO:0000313" key="2">
    <source>
        <dbReference type="EMBL" id="SCY89713.1"/>
    </source>
</evidence>
<accession>A0A1G5JMX0</accession>
<dbReference type="AlphaFoldDB" id="A0A1G5JMX0"/>
<dbReference type="PANTHER" id="PTHR46211:SF1">
    <property type="entry name" value="GLYCEROPHOSPHODIESTER PHOSPHODIESTERASE, CYTOPLASMIC"/>
    <property type="match status" value="1"/>
</dbReference>
<dbReference type="SUPFAM" id="SSF51695">
    <property type="entry name" value="PLC-like phosphodiesterases"/>
    <property type="match status" value="1"/>
</dbReference>
<proteinExistence type="predicted"/>
<dbReference type="PROSITE" id="PS51704">
    <property type="entry name" value="GP_PDE"/>
    <property type="match status" value="1"/>
</dbReference>
<dbReference type="Proteomes" id="UP000198636">
    <property type="component" value="Unassembled WGS sequence"/>
</dbReference>